<evidence type="ECO:0000259" key="1">
    <source>
        <dbReference type="Pfam" id="PF12937"/>
    </source>
</evidence>
<feature type="domain" description="F-box" evidence="1">
    <location>
        <begin position="25"/>
        <end position="74"/>
    </location>
</feature>
<evidence type="ECO:0000313" key="3">
    <source>
        <dbReference type="Proteomes" id="UP001383192"/>
    </source>
</evidence>
<comment type="caution">
    <text evidence="2">The sequence shown here is derived from an EMBL/GenBank/DDBJ whole genome shotgun (WGS) entry which is preliminary data.</text>
</comment>
<dbReference type="AlphaFoldDB" id="A0AAW0DAK2"/>
<keyword evidence="3" id="KW-1185">Reference proteome</keyword>
<accession>A0AAW0DAK2</accession>
<dbReference type="Pfam" id="PF12937">
    <property type="entry name" value="F-box-like"/>
    <property type="match status" value="1"/>
</dbReference>
<dbReference type="SUPFAM" id="SSF81383">
    <property type="entry name" value="F-box domain"/>
    <property type="match status" value="1"/>
</dbReference>
<proteinExistence type="predicted"/>
<dbReference type="InterPro" id="IPR036047">
    <property type="entry name" value="F-box-like_dom_sf"/>
</dbReference>
<dbReference type="EMBL" id="JAYKXP010000021">
    <property type="protein sequence ID" value="KAK7047167.1"/>
    <property type="molecule type" value="Genomic_DNA"/>
</dbReference>
<dbReference type="InterPro" id="IPR001810">
    <property type="entry name" value="F-box_dom"/>
</dbReference>
<name>A0AAW0DAK2_9AGAR</name>
<evidence type="ECO:0000313" key="2">
    <source>
        <dbReference type="EMBL" id="KAK7047167.1"/>
    </source>
</evidence>
<protein>
    <recommendedName>
        <fullName evidence="1">F-box domain-containing protein</fullName>
    </recommendedName>
</protein>
<dbReference type="Proteomes" id="UP001383192">
    <property type="component" value="Unassembled WGS sequence"/>
</dbReference>
<organism evidence="2 3">
    <name type="scientific">Paramarasmius palmivorus</name>
    <dbReference type="NCBI Taxonomy" id="297713"/>
    <lineage>
        <taxon>Eukaryota</taxon>
        <taxon>Fungi</taxon>
        <taxon>Dikarya</taxon>
        <taxon>Basidiomycota</taxon>
        <taxon>Agaricomycotina</taxon>
        <taxon>Agaricomycetes</taxon>
        <taxon>Agaricomycetidae</taxon>
        <taxon>Agaricales</taxon>
        <taxon>Marasmiineae</taxon>
        <taxon>Marasmiaceae</taxon>
        <taxon>Paramarasmius</taxon>
    </lineage>
</organism>
<gene>
    <name evidence="2" type="ORF">VNI00_006833</name>
</gene>
<sequence>MEFLNAAHPGRTAFHTAFHFITSPILRLPDELKLLIFTALLESTQNSAALISLAATCQSFRRIIVGEPKLWNRVGADTSLFAFDKNFGFSVPEDPAKAWKALEQVVERSLPPNYDILSPPPLSFVIDFVVNATLPKYVEARLTKQLSEAHIDWLVDFFFDRCSHRCSHLTVRCSDWELMNSIMGLFDPDDVDGPYPSLSSITLEYVPPGRGYLPAHPAGELVPSSPLAFYPRSEASEIFQDTSQYSVYMIPSLTGVVLDGFPLMYEHFCPDALTSLAIRNVSQETDDLDFGALVQVLKRNCNTLRSLKLGVGALPLDVPEIYAKIVLPKLTELEVDYLDPREMLYLTTYIEVPSLTRLTIANSIESNPRFDLKTYLFNDMAQYTIAAYKAVLKSWPLQQVIHLGLRSAAFYNTVDNPVYDLENCHKRWNGPMPVSSEFFYRFEALETYSFKDPDLTVSLTIWNPLYFKDENGEFVERKFFPKLRRPLVRS</sequence>
<dbReference type="Gene3D" id="1.20.1280.50">
    <property type="match status" value="1"/>
</dbReference>
<reference evidence="2 3" key="1">
    <citation type="submission" date="2024-01" db="EMBL/GenBank/DDBJ databases">
        <title>A draft genome for a cacao thread blight-causing isolate of Paramarasmius palmivorus.</title>
        <authorList>
            <person name="Baruah I.K."/>
            <person name="Bukari Y."/>
            <person name="Amoako-Attah I."/>
            <person name="Meinhardt L.W."/>
            <person name="Bailey B.A."/>
            <person name="Cohen S.P."/>
        </authorList>
    </citation>
    <scope>NUCLEOTIDE SEQUENCE [LARGE SCALE GENOMIC DNA]</scope>
    <source>
        <strain evidence="2 3">GH-12</strain>
    </source>
</reference>